<evidence type="ECO:0000256" key="3">
    <source>
        <dbReference type="ARBA" id="ARBA00022729"/>
    </source>
</evidence>
<dbReference type="Proteomes" id="UP000245647">
    <property type="component" value="Unassembled WGS sequence"/>
</dbReference>
<dbReference type="Pfam" id="PF14322">
    <property type="entry name" value="SusD-like_3"/>
    <property type="match status" value="1"/>
</dbReference>
<keyword evidence="10" id="KW-1185">Reference proteome</keyword>
<dbReference type="InterPro" id="IPR033985">
    <property type="entry name" value="SusD-like_N"/>
</dbReference>
<evidence type="ECO:0000259" key="8">
    <source>
        <dbReference type="Pfam" id="PF14322"/>
    </source>
</evidence>
<feature type="domain" description="SusD-like N-terminal" evidence="8">
    <location>
        <begin position="110"/>
        <end position="227"/>
    </location>
</feature>
<keyword evidence="3 6" id="KW-0732">Signal</keyword>
<evidence type="ECO:0000256" key="2">
    <source>
        <dbReference type="ARBA" id="ARBA00006275"/>
    </source>
</evidence>
<dbReference type="Gene3D" id="1.25.40.390">
    <property type="match status" value="1"/>
</dbReference>
<comment type="subcellular location">
    <subcellularLocation>
        <location evidence="1">Cell outer membrane</location>
    </subcellularLocation>
</comment>
<evidence type="ECO:0000313" key="9">
    <source>
        <dbReference type="EMBL" id="PWG81851.1"/>
    </source>
</evidence>
<keyword evidence="4" id="KW-0472">Membrane</keyword>
<reference evidence="9 10" key="1">
    <citation type="submission" date="2018-04" db="EMBL/GenBank/DDBJ databases">
        <title>Pedobacter chongqingensis sp. nov., isolated from a rottenly hemp rope.</title>
        <authorList>
            <person name="Cai Y."/>
        </authorList>
    </citation>
    <scope>NUCLEOTIDE SEQUENCE [LARGE SCALE GENOMIC DNA]</scope>
    <source>
        <strain evidence="9 10">FJ4-8</strain>
    </source>
</reference>
<gene>
    <name evidence="9" type="ORF">DDR33_05730</name>
</gene>
<dbReference type="GO" id="GO:0009279">
    <property type="term" value="C:cell outer membrane"/>
    <property type="evidence" value="ECO:0007669"/>
    <property type="project" value="UniProtKB-SubCell"/>
</dbReference>
<dbReference type="Pfam" id="PF07980">
    <property type="entry name" value="SusD_RagB"/>
    <property type="match status" value="1"/>
</dbReference>
<feature type="chain" id="PRO_5015396726" evidence="6">
    <location>
        <begin position="24"/>
        <end position="577"/>
    </location>
</feature>
<feature type="domain" description="RagB/SusD" evidence="7">
    <location>
        <begin position="302"/>
        <end position="577"/>
    </location>
</feature>
<keyword evidence="5" id="KW-0998">Cell outer membrane</keyword>
<accession>A0A2U2PKC3</accession>
<comment type="similarity">
    <text evidence="2">Belongs to the SusD family.</text>
</comment>
<evidence type="ECO:0000256" key="4">
    <source>
        <dbReference type="ARBA" id="ARBA00023136"/>
    </source>
</evidence>
<dbReference type="EMBL" id="QEAS01000003">
    <property type="protein sequence ID" value="PWG81851.1"/>
    <property type="molecule type" value="Genomic_DNA"/>
</dbReference>
<organism evidence="9 10">
    <name type="scientific">Pararcticibacter amylolyticus</name>
    <dbReference type="NCBI Taxonomy" id="2173175"/>
    <lineage>
        <taxon>Bacteria</taxon>
        <taxon>Pseudomonadati</taxon>
        <taxon>Bacteroidota</taxon>
        <taxon>Sphingobacteriia</taxon>
        <taxon>Sphingobacteriales</taxon>
        <taxon>Sphingobacteriaceae</taxon>
        <taxon>Pararcticibacter</taxon>
    </lineage>
</organism>
<dbReference type="PROSITE" id="PS51257">
    <property type="entry name" value="PROKAR_LIPOPROTEIN"/>
    <property type="match status" value="1"/>
</dbReference>
<evidence type="ECO:0000256" key="5">
    <source>
        <dbReference type="ARBA" id="ARBA00023237"/>
    </source>
</evidence>
<feature type="signal peptide" evidence="6">
    <location>
        <begin position="1"/>
        <end position="23"/>
    </location>
</feature>
<evidence type="ECO:0000259" key="7">
    <source>
        <dbReference type="Pfam" id="PF07980"/>
    </source>
</evidence>
<evidence type="ECO:0000256" key="6">
    <source>
        <dbReference type="SAM" id="SignalP"/>
    </source>
</evidence>
<proteinExistence type="inferred from homology"/>
<dbReference type="AlphaFoldDB" id="A0A2U2PKC3"/>
<sequence>MRTMKNKSLLIIASFITIFCACQDDFLQMPLSNSTTADSVFSTTVKAQGAIANAYKRILSQGLPYKNDWNAMIQDNLSGALNYGFGWTLSKDIVLNGMSASGMSEDMDGFNNNFPPIRQAYQVKENIDRVKDMPDNDKAIVKAEMQALIAYRYEQMLIIWGGVPVVSKSFQANENLAVPRSPLKDVVDSVVTWCDQAASVLPSKWADNWSGRMTKAAALAIKSKVLLYAARPLFNNANPYIDFGANNNLIYLGGYDANRWDAAAKAAEAVILEAETNGGASIINTGNPLDDYGNATSKPGNPEVLLAYKFINNTLFDSGNWNNLPMNAFYNSRVWEAQGNVLTSNYLQNYYKQDGTEQVWPNTSTTLSFSDYTSKMNQMEARFKASFQPWEMDAWTNPGDVNWRNQSTFGNGPGYGVARITKFYYKAGSRAWFEFPIFRLAAAYLSAAEAFNETGQVQKALDRLNMIRRRAGLPNVTETDKDKLRTIIQREWAVEFFNENYRLHDVKHWKLANIGNGIIGGQIKSFAFNNNTTVKLTGNSNYTDKVIYQAFWSPNQFLNPFPQNEVNKGVIIQNPKY</sequence>
<evidence type="ECO:0000313" key="10">
    <source>
        <dbReference type="Proteomes" id="UP000245647"/>
    </source>
</evidence>
<dbReference type="InterPro" id="IPR011990">
    <property type="entry name" value="TPR-like_helical_dom_sf"/>
</dbReference>
<dbReference type="SUPFAM" id="SSF48452">
    <property type="entry name" value="TPR-like"/>
    <property type="match status" value="1"/>
</dbReference>
<comment type="caution">
    <text evidence="9">The sequence shown here is derived from an EMBL/GenBank/DDBJ whole genome shotgun (WGS) entry which is preliminary data.</text>
</comment>
<dbReference type="InterPro" id="IPR012944">
    <property type="entry name" value="SusD_RagB_dom"/>
</dbReference>
<name>A0A2U2PKC3_9SPHI</name>
<evidence type="ECO:0000256" key="1">
    <source>
        <dbReference type="ARBA" id="ARBA00004442"/>
    </source>
</evidence>
<protein>
    <submittedName>
        <fullName evidence="9">RagB/SusD family nutrient uptake outer membrane protein</fullName>
    </submittedName>
</protein>